<dbReference type="EMBL" id="AAYY01000003">
    <property type="protein sequence ID" value="EDP44543.1"/>
    <property type="molecule type" value="Genomic_DNA"/>
</dbReference>
<organism evidence="2 3">
    <name type="scientific">Malassezia globosa (strain ATCC MYA-4612 / CBS 7966)</name>
    <name type="common">Dandruff-associated fungus</name>
    <dbReference type="NCBI Taxonomy" id="425265"/>
    <lineage>
        <taxon>Eukaryota</taxon>
        <taxon>Fungi</taxon>
        <taxon>Dikarya</taxon>
        <taxon>Basidiomycota</taxon>
        <taxon>Ustilaginomycotina</taxon>
        <taxon>Malasseziomycetes</taxon>
        <taxon>Malasseziales</taxon>
        <taxon>Malasseziaceae</taxon>
        <taxon>Malassezia</taxon>
    </lineage>
</organism>
<dbReference type="VEuPathDB" id="FungiDB:MGL_1025"/>
<proteinExistence type="predicted"/>
<feature type="compositionally biased region" description="Polar residues" evidence="1">
    <location>
        <begin position="422"/>
        <end position="432"/>
    </location>
</feature>
<feature type="compositionally biased region" description="Polar residues" evidence="1">
    <location>
        <begin position="535"/>
        <end position="545"/>
    </location>
</feature>
<keyword evidence="3" id="KW-1185">Reference proteome</keyword>
<feature type="region of interest" description="Disordered" evidence="1">
    <location>
        <begin position="288"/>
        <end position="313"/>
    </location>
</feature>
<sequence length="679" mass="73168">MSGERVRESLYAFRQPQTKPHLALGHGYSPNTSKSVLYTEKPHSFSTPSLVRIASASPLPQRAVTPTQPSPTRRATPLQPLHDTPTSSSPGGWIRRLRKSRSATTLSSRKWNSKPRSPAPQSANKSTRASPIESQIQTPSRMPTNDSIPGSSQRATTRSIPSCDLSLSPASSLHQLSYSMEPNVSLGNTNGNVGLSRPSQDVMQYGVDCDTSHMSFNNSTMSPTSSLVEEEPRPAFSSSQTPEADELFGATTHGVNVMKPNRPSKASISNALLLEDLPRLPYKQTSSYARKSWTDPAARQRAGSEPSINDLKSVSPMAPRVVCVDQASSSQVSPLHRGVPLTISSPHLKHSQEVPSPTSTVSPERQCLFNVTPSPSTDFDSSKCAPDPFARRLPVRPQSPANDPFISFSPHRDHDGSGADQLPSNVTPATENTLRRPSCDQIREPPLVPGRRNDSQSEASTTASMSRQEYLRPSFQTSGDPSSSPSTSTSVHMTPVDFEHAAPIHIDDMLQSALNEASTSATSTPAGFSDRKIAPTNSGTSSNPKTHLAHNGSSEADKELSPPSPTSTKATNPIDSMSIRIEQFQAQQASLRGSIESSKMEIVRLREQIRAFRKEVGGECDVDSAALSNAHADKGGSDLLPSPSSLTPGQHLRLRDSLSSMDDLDRRLSDMLASHATVT</sequence>
<feature type="region of interest" description="Disordered" evidence="1">
    <location>
        <begin position="515"/>
        <end position="574"/>
    </location>
</feature>
<feature type="region of interest" description="Disordered" evidence="1">
    <location>
        <begin position="473"/>
        <end position="492"/>
    </location>
</feature>
<feature type="compositionally biased region" description="Polar residues" evidence="1">
    <location>
        <begin position="456"/>
        <end position="467"/>
    </location>
</feature>
<reference evidence="2 3" key="1">
    <citation type="journal article" date="2007" name="Proc. Natl. Acad. Sci. U.S.A.">
        <title>Dandruff-associated Malassezia genomes reveal convergent and divergent virulence traits shared with plant and human fungal pathogens.</title>
        <authorList>
            <person name="Xu J."/>
            <person name="Saunders C.W."/>
            <person name="Hu P."/>
            <person name="Grant R.A."/>
            <person name="Boekhout T."/>
            <person name="Kuramae E.E."/>
            <person name="Kronstad J.W."/>
            <person name="Deangelis Y.M."/>
            <person name="Reeder N.L."/>
            <person name="Johnstone K.R."/>
            <person name="Leland M."/>
            <person name="Fieno A.M."/>
            <person name="Begley W.M."/>
            <person name="Sun Y."/>
            <person name="Lacey M.P."/>
            <person name="Chaudhary T."/>
            <person name="Keough T."/>
            <person name="Chu L."/>
            <person name="Sears R."/>
            <person name="Yuan B."/>
            <person name="Dawson T.L.Jr."/>
        </authorList>
    </citation>
    <scope>NUCLEOTIDE SEQUENCE [LARGE SCALE GENOMIC DNA]</scope>
    <source>
        <strain evidence="3">ATCC MYA-4612 / CBS 7966</strain>
    </source>
</reference>
<feature type="compositionally biased region" description="Polar residues" evidence="1">
    <location>
        <begin position="64"/>
        <end position="73"/>
    </location>
</feature>
<name>A8PW48_MALGO</name>
<dbReference type="AlphaFoldDB" id="A8PW48"/>
<feature type="compositionally biased region" description="Polar residues" evidence="1">
    <location>
        <begin position="515"/>
        <end position="526"/>
    </location>
</feature>
<dbReference type="InParanoid" id="A8PW48"/>
<feature type="compositionally biased region" description="Basic and acidic residues" evidence="1">
    <location>
        <begin position="433"/>
        <end position="443"/>
    </location>
</feature>
<feature type="compositionally biased region" description="Polar residues" evidence="1">
    <location>
        <begin position="353"/>
        <end position="379"/>
    </location>
</feature>
<accession>A8PW48</accession>
<feature type="region of interest" description="Disordered" evidence="1">
    <location>
        <begin position="328"/>
        <end position="468"/>
    </location>
</feature>
<dbReference type="KEGG" id="mgl:MGL_1025"/>
<feature type="compositionally biased region" description="Polar residues" evidence="1">
    <location>
        <begin position="119"/>
        <end position="160"/>
    </location>
</feature>
<dbReference type="RefSeq" id="XP_001731757.1">
    <property type="nucleotide sequence ID" value="XM_001731705.1"/>
</dbReference>
<comment type="caution">
    <text evidence="2">The sequence shown here is derived from an EMBL/GenBank/DDBJ whole genome shotgun (WGS) entry which is preliminary data.</text>
</comment>
<dbReference type="Proteomes" id="UP000008837">
    <property type="component" value="Unassembled WGS sequence"/>
</dbReference>
<evidence type="ECO:0000313" key="2">
    <source>
        <dbReference type="EMBL" id="EDP44543.1"/>
    </source>
</evidence>
<dbReference type="GeneID" id="5856062"/>
<feature type="region of interest" description="Disordered" evidence="1">
    <location>
        <begin position="1"/>
        <end position="163"/>
    </location>
</feature>
<gene>
    <name evidence="2" type="ORF">MGL_1025</name>
</gene>
<protein>
    <submittedName>
        <fullName evidence="2">Uncharacterized protein</fullName>
    </submittedName>
</protein>
<evidence type="ECO:0000313" key="3">
    <source>
        <dbReference type="Proteomes" id="UP000008837"/>
    </source>
</evidence>
<evidence type="ECO:0000256" key="1">
    <source>
        <dbReference type="SAM" id="MobiDB-lite"/>
    </source>
</evidence>
<dbReference type="OrthoDB" id="3366874at2759"/>
<dbReference type="OMA" id="TESMKAN"/>